<dbReference type="EMBL" id="JAENGY010001314">
    <property type="protein sequence ID" value="KAG6950339.1"/>
    <property type="molecule type" value="Genomic_DNA"/>
</dbReference>
<dbReference type="SMART" id="SM00015">
    <property type="entry name" value="IQ"/>
    <property type="match status" value="2"/>
</dbReference>
<accession>A0A8J5IXD5</accession>
<dbReference type="AlphaFoldDB" id="A0A8J5IXD5"/>
<proteinExistence type="predicted"/>
<reference evidence="1" key="1">
    <citation type="submission" date="2021-01" db="EMBL/GenBank/DDBJ databases">
        <title>Phytophthora aleatoria, a newly-described species from Pinus radiata is distinct from Phytophthora cactorum isolates based on comparative genomics.</title>
        <authorList>
            <person name="Mcdougal R."/>
            <person name="Panda P."/>
            <person name="Williams N."/>
            <person name="Studholme D.J."/>
        </authorList>
    </citation>
    <scope>NUCLEOTIDE SEQUENCE</scope>
    <source>
        <strain evidence="1">NZFS 4037</strain>
    </source>
</reference>
<dbReference type="PROSITE" id="PS50096">
    <property type="entry name" value="IQ"/>
    <property type="match status" value="2"/>
</dbReference>
<keyword evidence="2" id="KW-1185">Reference proteome</keyword>
<gene>
    <name evidence="1" type="ORF">JG688_00014195</name>
</gene>
<name>A0A8J5IXD5_9STRA</name>
<organism evidence="1 2">
    <name type="scientific">Phytophthora aleatoria</name>
    <dbReference type="NCBI Taxonomy" id="2496075"/>
    <lineage>
        <taxon>Eukaryota</taxon>
        <taxon>Sar</taxon>
        <taxon>Stramenopiles</taxon>
        <taxon>Oomycota</taxon>
        <taxon>Peronosporomycetes</taxon>
        <taxon>Peronosporales</taxon>
        <taxon>Peronosporaceae</taxon>
        <taxon>Phytophthora</taxon>
    </lineage>
</organism>
<dbReference type="InterPro" id="IPR000048">
    <property type="entry name" value="IQ_motif_EF-hand-BS"/>
</dbReference>
<comment type="caution">
    <text evidence="1">The sequence shown here is derived from an EMBL/GenBank/DDBJ whole genome shotgun (WGS) entry which is preliminary data.</text>
</comment>
<evidence type="ECO:0000313" key="1">
    <source>
        <dbReference type="EMBL" id="KAG6950339.1"/>
    </source>
</evidence>
<sequence length="345" mass="39923">MLALNSYGLAAASRSGLGSNNAAERVILPRLCGGGLPAVREIRSVSKLDFLTRTPDHPLYRTTSGYDYGRYVDFKDVALSCPKHLRPAGFTKEFIAGNYTDNSLLSLDNSKRRAEKWQQKMEVRTSQMRVKYAELQQVLEEKKKLRRIEREKRRREMEILRLAVVQLQARMRGYLTRCSLAQEKLHRDTEAALCIQQASRARARIRDAKQILEAKRRDRRELFAVKIQRICRNFILLRHATRQLLKLREAKRQKAIELEHEAQRQRTCAVNQIQRLARGHLARKDLQRRSSNASSVAFDKDDKDSLLSITGRMRSRGARRVIAQMQQVRRKHTKATVRIASPPSK</sequence>
<protein>
    <submittedName>
        <fullName evidence="1">Uncharacterized protein</fullName>
    </submittedName>
</protein>
<dbReference type="Proteomes" id="UP000709295">
    <property type="component" value="Unassembled WGS sequence"/>
</dbReference>
<evidence type="ECO:0000313" key="2">
    <source>
        <dbReference type="Proteomes" id="UP000709295"/>
    </source>
</evidence>
<dbReference type="Pfam" id="PF00612">
    <property type="entry name" value="IQ"/>
    <property type="match status" value="2"/>
</dbReference>